<reference evidence="2" key="1">
    <citation type="submission" date="2020-05" db="EMBL/GenBank/DDBJ databases">
        <title>Phylogenomic resolution of chytrid fungi.</title>
        <authorList>
            <person name="Stajich J.E."/>
            <person name="Amses K."/>
            <person name="Simmons R."/>
            <person name="Seto K."/>
            <person name="Myers J."/>
            <person name="Bonds A."/>
            <person name="Quandt C.A."/>
            <person name="Barry K."/>
            <person name="Liu P."/>
            <person name="Grigoriev I."/>
            <person name="Longcore J.E."/>
            <person name="James T.Y."/>
        </authorList>
    </citation>
    <scope>NUCLEOTIDE SEQUENCE</scope>
    <source>
        <strain evidence="2">JEL0318</strain>
    </source>
</reference>
<feature type="compositionally biased region" description="Polar residues" evidence="1">
    <location>
        <begin position="295"/>
        <end position="309"/>
    </location>
</feature>
<feature type="region of interest" description="Disordered" evidence="1">
    <location>
        <begin position="51"/>
        <end position="101"/>
    </location>
</feature>
<dbReference type="PRINTS" id="PR01217">
    <property type="entry name" value="PRICHEXTENSN"/>
</dbReference>
<gene>
    <name evidence="2" type="ORF">HK097_002713</name>
</gene>
<feature type="compositionally biased region" description="Low complexity" evidence="1">
    <location>
        <begin position="273"/>
        <end position="286"/>
    </location>
</feature>
<name>A0AAD5X943_9FUNG</name>
<organism evidence="2 3">
    <name type="scientific">Rhizophlyctis rosea</name>
    <dbReference type="NCBI Taxonomy" id="64517"/>
    <lineage>
        <taxon>Eukaryota</taxon>
        <taxon>Fungi</taxon>
        <taxon>Fungi incertae sedis</taxon>
        <taxon>Chytridiomycota</taxon>
        <taxon>Chytridiomycota incertae sedis</taxon>
        <taxon>Chytridiomycetes</taxon>
        <taxon>Rhizophlyctidales</taxon>
        <taxon>Rhizophlyctidaceae</taxon>
        <taxon>Rhizophlyctis</taxon>
    </lineage>
</organism>
<sequence>MGSEIPVAEGGEDEEMVKMRTSQMGRLNLITAASGWDIKLRELVMREAKEGDLLSPSTPTSPSTTSQSSTSPTSANQNPTSAAAALHARRLSSRRSTPLLSIPSQHTTLSLNARSSILLSPQPLDLPTPSYFDPAAAAHHNRPRSQTLYRRASQFNTIVRGYDERLREIVMEAAKPALEDGVRARTLGMRRSGLWTRRGTPFTSTSTSDNNFDLSDVQRARDWVQTQSFTHDSASDSDSDSDASSSASTSSSSDSEDDNDPPTARTPRRQSIPHLLPTTDTTRPTLVVKDEPAPSLSSHSELSRNPSGKSNHRIRRVSAVQVVVPPNLKGGVDVSGKEVAGGGVKSAKGKSGTKKTSGEREKAVGKGDATDATSSRTVPILKQPAPRRTPATATTPGTKKILKPSDSKPTKSSTTPSSPPITTPTSSPTPPEPDSTPTLNPKSPDKDKPPPSSSSSSRPSSSPVKKSLKKSTPTTSPTFSPKSPKSPASPPHKSTRTPKTIRTKPTSSSSASTSTPANPKSRNVRFEDHRSSPPGSPPGVKNAKASGAGVVEHAKRVSDVSDGGGKDSAVEC</sequence>
<accession>A0AAD5X943</accession>
<feature type="region of interest" description="Disordered" evidence="1">
    <location>
        <begin position="228"/>
        <end position="572"/>
    </location>
</feature>
<dbReference type="Proteomes" id="UP001212841">
    <property type="component" value="Unassembled WGS sequence"/>
</dbReference>
<proteinExistence type="predicted"/>
<comment type="caution">
    <text evidence="2">The sequence shown here is derived from an EMBL/GenBank/DDBJ whole genome shotgun (WGS) entry which is preliminary data.</text>
</comment>
<protein>
    <submittedName>
        <fullName evidence="2">Uncharacterized protein</fullName>
    </submittedName>
</protein>
<evidence type="ECO:0000313" key="3">
    <source>
        <dbReference type="Proteomes" id="UP001212841"/>
    </source>
</evidence>
<feature type="compositionally biased region" description="Low complexity" evidence="1">
    <location>
        <begin position="242"/>
        <end position="253"/>
    </location>
</feature>
<feature type="compositionally biased region" description="Basic and acidic residues" evidence="1">
    <location>
        <begin position="552"/>
        <end position="572"/>
    </location>
</feature>
<evidence type="ECO:0000256" key="1">
    <source>
        <dbReference type="SAM" id="MobiDB-lite"/>
    </source>
</evidence>
<feature type="compositionally biased region" description="Low complexity" evidence="1">
    <location>
        <begin position="453"/>
        <end position="486"/>
    </location>
</feature>
<feature type="compositionally biased region" description="Pro residues" evidence="1">
    <location>
        <begin position="417"/>
        <end position="434"/>
    </location>
</feature>
<dbReference type="AlphaFoldDB" id="A0AAD5X943"/>
<evidence type="ECO:0000313" key="2">
    <source>
        <dbReference type="EMBL" id="KAJ3056922.1"/>
    </source>
</evidence>
<keyword evidence="3" id="KW-1185">Reference proteome</keyword>
<feature type="compositionally biased region" description="Low complexity" evidence="1">
    <location>
        <begin position="503"/>
        <end position="521"/>
    </location>
</feature>
<feature type="compositionally biased region" description="Low complexity" evidence="1">
    <location>
        <begin position="55"/>
        <end position="86"/>
    </location>
</feature>
<feature type="compositionally biased region" description="Basic and acidic residues" evidence="1">
    <location>
        <begin position="356"/>
        <end position="369"/>
    </location>
</feature>
<dbReference type="EMBL" id="JADGJD010000016">
    <property type="protein sequence ID" value="KAJ3056922.1"/>
    <property type="molecule type" value="Genomic_DNA"/>
</dbReference>
<feature type="compositionally biased region" description="Low complexity" evidence="1">
    <location>
        <begin position="384"/>
        <end position="396"/>
    </location>
</feature>
<feature type="compositionally biased region" description="Basic residues" evidence="1">
    <location>
        <begin position="493"/>
        <end position="502"/>
    </location>
</feature>